<dbReference type="InterPro" id="IPR032675">
    <property type="entry name" value="LRR_dom_sf"/>
</dbReference>
<dbReference type="OrthoDB" id="682222at2759"/>
<keyword evidence="9" id="KW-0325">Glycoprotein</keyword>
<dbReference type="Gene3D" id="3.80.10.10">
    <property type="entry name" value="Ribonuclease Inhibitor"/>
    <property type="match status" value="1"/>
</dbReference>
<sequence length="231" mass="25085">MSNQISGALPSLANLTNLQEVYLNNNNFTSIPPSFLSGLNNLQTLSISENPNLAPRSIPEDLAQSGSLVMFYASKASIVGNGSLWSIDVLGTMMQLSQVWLHANGFSEQQVAGPFLDFLRGVQDFRLILACRTTSCRAIPRFPKRSSGLQVNLSTTNSLCNTKPGPCDSQVTALLEVAGALRYHLALAEYWVGNDPCQGWSFITCQGSNVTVINFGKQKFIEIESLAGSYQ</sequence>
<dbReference type="Proteomes" id="UP000655225">
    <property type="component" value="Unassembled WGS sequence"/>
</dbReference>
<evidence type="ECO:0000256" key="8">
    <source>
        <dbReference type="ARBA" id="ARBA00023170"/>
    </source>
</evidence>
<accession>A0A834YYA0</accession>
<comment type="caution">
    <text evidence="10">The sequence shown here is derived from an EMBL/GenBank/DDBJ whole genome shotgun (WGS) entry which is preliminary data.</text>
</comment>
<gene>
    <name evidence="10" type="ORF">HHK36_017637</name>
</gene>
<proteinExistence type="predicted"/>
<keyword evidence="7" id="KW-0472">Membrane</keyword>
<dbReference type="Pfam" id="PF13855">
    <property type="entry name" value="LRR_8"/>
    <property type="match status" value="1"/>
</dbReference>
<reference evidence="10 11" key="1">
    <citation type="submission" date="2020-04" db="EMBL/GenBank/DDBJ databases">
        <title>Plant Genome Project.</title>
        <authorList>
            <person name="Zhang R.-G."/>
        </authorList>
    </citation>
    <scope>NUCLEOTIDE SEQUENCE [LARGE SCALE GENOMIC DNA]</scope>
    <source>
        <strain evidence="10">YNK0</strain>
        <tissue evidence="10">Leaf</tissue>
    </source>
</reference>
<dbReference type="EMBL" id="JABCRI010000012">
    <property type="protein sequence ID" value="KAF8396025.1"/>
    <property type="molecule type" value="Genomic_DNA"/>
</dbReference>
<keyword evidence="8" id="KW-0675">Receptor</keyword>
<evidence type="ECO:0000256" key="1">
    <source>
        <dbReference type="ARBA" id="ARBA00004167"/>
    </source>
</evidence>
<dbReference type="SMART" id="SM00369">
    <property type="entry name" value="LRR_TYP"/>
    <property type="match status" value="1"/>
</dbReference>
<dbReference type="PROSITE" id="PS51450">
    <property type="entry name" value="LRR"/>
    <property type="match status" value="1"/>
</dbReference>
<evidence type="ECO:0000256" key="2">
    <source>
        <dbReference type="ARBA" id="ARBA00022614"/>
    </source>
</evidence>
<comment type="subcellular location">
    <subcellularLocation>
        <location evidence="1">Membrane</location>
        <topology evidence="1">Single-pass membrane protein</topology>
    </subcellularLocation>
</comment>
<dbReference type="AlphaFoldDB" id="A0A834YYA0"/>
<keyword evidence="6" id="KW-1133">Transmembrane helix</keyword>
<keyword evidence="2" id="KW-0433">Leucine-rich repeat</keyword>
<keyword evidence="5" id="KW-0677">Repeat</keyword>
<evidence type="ECO:0000256" key="7">
    <source>
        <dbReference type="ARBA" id="ARBA00023136"/>
    </source>
</evidence>
<protein>
    <submittedName>
        <fullName evidence="10">Uncharacterized protein</fullName>
    </submittedName>
</protein>
<organism evidence="10 11">
    <name type="scientific">Tetracentron sinense</name>
    <name type="common">Spur-leaf</name>
    <dbReference type="NCBI Taxonomy" id="13715"/>
    <lineage>
        <taxon>Eukaryota</taxon>
        <taxon>Viridiplantae</taxon>
        <taxon>Streptophyta</taxon>
        <taxon>Embryophyta</taxon>
        <taxon>Tracheophyta</taxon>
        <taxon>Spermatophyta</taxon>
        <taxon>Magnoliopsida</taxon>
        <taxon>Trochodendrales</taxon>
        <taxon>Trochodendraceae</taxon>
        <taxon>Tetracentron</taxon>
    </lineage>
</organism>
<name>A0A834YYA0_TETSI</name>
<evidence type="ECO:0000256" key="5">
    <source>
        <dbReference type="ARBA" id="ARBA00022737"/>
    </source>
</evidence>
<evidence type="ECO:0000313" key="10">
    <source>
        <dbReference type="EMBL" id="KAF8396025.1"/>
    </source>
</evidence>
<evidence type="ECO:0000256" key="9">
    <source>
        <dbReference type="ARBA" id="ARBA00023180"/>
    </source>
</evidence>
<evidence type="ECO:0000256" key="6">
    <source>
        <dbReference type="ARBA" id="ARBA00022989"/>
    </source>
</evidence>
<keyword evidence="3" id="KW-0812">Transmembrane</keyword>
<keyword evidence="11" id="KW-1185">Reference proteome</keyword>
<evidence type="ECO:0000313" key="11">
    <source>
        <dbReference type="Proteomes" id="UP000655225"/>
    </source>
</evidence>
<keyword evidence="4" id="KW-0732">Signal</keyword>
<evidence type="ECO:0000256" key="4">
    <source>
        <dbReference type="ARBA" id="ARBA00022729"/>
    </source>
</evidence>
<dbReference type="PANTHER" id="PTHR47986">
    <property type="entry name" value="OSJNBA0070M12.3 PROTEIN"/>
    <property type="match status" value="1"/>
</dbReference>
<dbReference type="InterPro" id="IPR001611">
    <property type="entry name" value="Leu-rich_rpt"/>
</dbReference>
<evidence type="ECO:0000256" key="3">
    <source>
        <dbReference type="ARBA" id="ARBA00022692"/>
    </source>
</evidence>
<dbReference type="SUPFAM" id="SSF52058">
    <property type="entry name" value="L domain-like"/>
    <property type="match status" value="1"/>
</dbReference>
<dbReference type="PANTHER" id="PTHR47986:SF10">
    <property type="entry name" value="RECEPTOR-LIKE KINASE TMK4"/>
    <property type="match status" value="1"/>
</dbReference>
<dbReference type="InterPro" id="IPR052422">
    <property type="entry name" value="Auxin_Ser/Thr_Kinase"/>
</dbReference>
<dbReference type="InterPro" id="IPR003591">
    <property type="entry name" value="Leu-rich_rpt_typical-subtyp"/>
</dbReference>
<dbReference type="GO" id="GO:0016020">
    <property type="term" value="C:membrane"/>
    <property type="evidence" value="ECO:0007669"/>
    <property type="project" value="UniProtKB-SubCell"/>
</dbReference>